<dbReference type="RefSeq" id="WP_344292571.1">
    <property type="nucleotide sequence ID" value="NZ_BAAANJ010000001.1"/>
</dbReference>
<feature type="region of interest" description="Disordered" evidence="3">
    <location>
        <begin position="25"/>
        <end position="58"/>
    </location>
</feature>
<dbReference type="PANTHER" id="PTHR43007">
    <property type="entry name" value="2-PHOSPHO-L-LACTATE TRANSFERASE"/>
    <property type="match status" value="1"/>
</dbReference>
<gene>
    <name evidence="4" type="primary">cofD</name>
    <name evidence="4" type="ORF">GCM10009749_02370</name>
</gene>
<accession>A0ABN2LSJ3</accession>
<evidence type="ECO:0000256" key="2">
    <source>
        <dbReference type="ARBA" id="ARBA00022842"/>
    </source>
</evidence>
<dbReference type="InterPro" id="IPR010115">
    <property type="entry name" value="FbiA/CofD"/>
</dbReference>
<evidence type="ECO:0000256" key="3">
    <source>
        <dbReference type="SAM" id="MobiDB-lite"/>
    </source>
</evidence>
<dbReference type="GO" id="GO:0016740">
    <property type="term" value="F:transferase activity"/>
    <property type="evidence" value="ECO:0007669"/>
    <property type="project" value="UniProtKB-KW"/>
</dbReference>
<reference evidence="4 5" key="1">
    <citation type="journal article" date="2019" name="Int. J. Syst. Evol. Microbiol.">
        <title>The Global Catalogue of Microorganisms (GCM) 10K type strain sequencing project: providing services to taxonomists for standard genome sequencing and annotation.</title>
        <authorList>
            <consortium name="The Broad Institute Genomics Platform"/>
            <consortium name="The Broad Institute Genome Sequencing Center for Infectious Disease"/>
            <person name="Wu L."/>
            <person name="Ma J."/>
        </authorList>
    </citation>
    <scope>NUCLEOTIDE SEQUENCE [LARGE SCALE GENOMIC DNA]</scope>
    <source>
        <strain evidence="4 5">JCM 14322</strain>
    </source>
</reference>
<protein>
    <submittedName>
        <fullName evidence="4">2-phospho-L-lactate transferase</fullName>
    </submittedName>
</protein>
<keyword evidence="1 4" id="KW-0808">Transferase</keyword>
<dbReference type="Gene3D" id="1.10.8.240">
    <property type="entry name" value="CofD-like domain"/>
    <property type="match status" value="1"/>
</dbReference>
<dbReference type="SUPFAM" id="SSF142338">
    <property type="entry name" value="CofD-like"/>
    <property type="match status" value="1"/>
</dbReference>
<name>A0ABN2LSJ3_9MICO</name>
<dbReference type="PANTHER" id="PTHR43007:SF1">
    <property type="entry name" value="2-PHOSPHO-L-LACTATE TRANSFERASE"/>
    <property type="match status" value="1"/>
</dbReference>
<dbReference type="Gene3D" id="3.40.50.10680">
    <property type="entry name" value="CofD-like domains"/>
    <property type="match status" value="1"/>
</dbReference>
<dbReference type="EMBL" id="BAAANJ010000001">
    <property type="protein sequence ID" value="GAA1798269.1"/>
    <property type="molecule type" value="Genomic_DNA"/>
</dbReference>
<evidence type="ECO:0000313" key="5">
    <source>
        <dbReference type="Proteomes" id="UP001500002"/>
    </source>
</evidence>
<organism evidence="4 5">
    <name type="scientific">Agromyces neolithicus</name>
    <dbReference type="NCBI Taxonomy" id="269420"/>
    <lineage>
        <taxon>Bacteria</taxon>
        <taxon>Bacillati</taxon>
        <taxon>Actinomycetota</taxon>
        <taxon>Actinomycetes</taxon>
        <taxon>Micrococcales</taxon>
        <taxon>Microbacteriaceae</taxon>
        <taxon>Agromyces</taxon>
    </lineage>
</organism>
<comment type="caution">
    <text evidence="4">The sequence shown here is derived from an EMBL/GenBank/DDBJ whole genome shotgun (WGS) entry which is preliminary data.</text>
</comment>
<proteinExistence type="inferred from homology"/>
<dbReference type="NCBIfam" id="TIGR01819">
    <property type="entry name" value="F420_cofD"/>
    <property type="match status" value="1"/>
</dbReference>
<dbReference type="Proteomes" id="UP001500002">
    <property type="component" value="Unassembled WGS sequence"/>
</dbReference>
<dbReference type="Pfam" id="PF01933">
    <property type="entry name" value="CofD"/>
    <property type="match status" value="1"/>
</dbReference>
<evidence type="ECO:0000256" key="1">
    <source>
        <dbReference type="ARBA" id="ARBA00022679"/>
    </source>
</evidence>
<dbReference type="InterPro" id="IPR002882">
    <property type="entry name" value="CofD"/>
</dbReference>
<evidence type="ECO:0000313" key="4">
    <source>
        <dbReference type="EMBL" id="GAA1798269.1"/>
    </source>
</evidence>
<feature type="compositionally biased region" description="Basic and acidic residues" evidence="3">
    <location>
        <begin position="36"/>
        <end position="56"/>
    </location>
</feature>
<sequence>MKITVLAGGVGGARFVRGVREEVRRRWPEPASGDAHGGEGGEGRTAGDRPDGRDGGEASVTVIVNTGDDLWLAGVRLMPDFDSLLYSLAGVNDTERGWGRAGETERVAAELREWGVGWPWFTLGDLDLGTHLARTSWLREGETPSQVAERLQGRWPLGVRLIPATDTEVDTHVLVADPDAPGGERELHFQEWWTRHRAMLPARAFRQRNLDAARPAPGVVEAIIEADLVLFAPSNPVVSIGTILSIPGIREAIATTQAPVVGLSPIIGGKVVRGMADACLPVIGVETSAEAVGRHYGARSRGGLLDGWLVDETDAPALAPLEGAGVVARAVPLWMRDLATSSALAGAAIDLGVALGRPTS</sequence>
<dbReference type="InterPro" id="IPR038136">
    <property type="entry name" value="CofD-like_dom_sf"/>
</dbReference>
<keyword evidence="2" id="KW-0460">Magnesium</keyword>
<keyword evidence="5" id="KW-1185">Reference proteome</keyword>
<dbReference type="HAMAP" id="MF_01257">
    <property type="entry name" value="CofD"/>
    <property type="match status" value="1"/>
</dbReference>